<evidence type="ECO:0000313" key="5">
    <source>
        <dbReference type="Proteomes" id="UP001501011"/>
    </source>
</evidence>
<dbReference type="InterPro" id="IPR005955">
    <property type="entry name" value="GST_Zeta"/>
</dbReference>
<accession>A0ABP8IBZ8</accession>
<protein>
    <submittedName>
        <fullName evidence="4">Maleylacetoacetate isomerase</fullName>
    </submittedName>
</protein>
<dbReference type="RefSeq" id="WP_345291418.1">
    <property type="nucleotide sequence ID" value="NZ_BAABFV010000001.1"/>
</dbReference>
<gene>
    <name evidence="4" type="primary">maiA</name>
    <name evidence="4" type="ORF">GCM10023151_02810</name>
</gene>
<dbReference type="PROSITE" id="PS50405">
    <property type="entry name" value="GST_CTER"/>
    <property type="match status" value="1"/>
</dbReference>
<dbReference type="PANTHER" id="PTHR42673:SF21">
    <property type="entry name" value="GLUTATHIONE S-TRANSFERASE YFCF"/>
    <property type="match status" value="1"/>
</dbReference>
<dbReference type="CDD" id="cd03191">
    <property type="entry name" value="GST_C_Zeta"/>
    <property type="match status" value="1"/>
</dbReference>
<dbReference type="NCBIfam" id="TIGR01262">
    <property type="entry name" value="maiA"/>
    <property type="match status" value="1"/>
</dbReference>
<keyword evidence="4" id="KW-0413">Isomerase</keyword>
<feature type="domain" description="GST N-terminal" evidence="2">
    <location>
        <begin position="1"/>
        <end position="83"/>
    </location>
</feature>
<dbReference type="SFLD" id="SFLDS00019">
    <property type="entry name" value="Glutathione_Transferase_(cytos"/>
    <property type="match status" value="1"/>
</dbReference>
<dbReference type="InterPro" id="IPR036249">
    <property type="entry name" value="Thioredoxin-like_sf"/>
</dbReference>
<dbReference type="Pfam" id="PF02798">
    <property type="entry name" value="GST_N"/>
    <property type="match status" value="1"/>
</dbReference>
<dbReference type="SUPFAM" id="SSF47616">
    <property type="entry name" value="GST C-terminal domain-like"/>
    <property type="match status" value="1"/>
</dbReference>
<dbReference type="EMBL" id="BAABFV010000001">
    <property type="protein sequence ID" value="GAA4355612.1"/>
    <property type="molecule type" value="Genomic_DNA"/>
</dbReference>
<dbReference type="Proteomes" id="UP001501011">
    <property type="component" value="Unassembled WGS sequence"/>
</dbReference>
<dbReference type="PANTHER" id="PTHR42673">
    <property type="entry name" value="MALEYLACETOACETATE ISOMERASE"/>
    <property type="match status" value="1"/>
</dbReference>
<dbReference type="InterPro" id="IPR034330">
    <property type="entry name" value="GST_Zeta_C"/>
</dbReference>
<dbReference type="Gene3D" id="1.20.1050.10">
    <property type="match status" value="1"/>
</dbReference>
<evidence type="ECO:0000259" key="2">
    <source>
        <dbReference type="PROSITE" id="PS50404"/>
    </source>
</evidence>
<dbReference type="Gene3D" id="3.40.30.10">
    <property type="entry name" value="Glutaredoxin"/>
    <property type="match status" value="1"/>
</dbReference>
<name>A0ABP8IBZ8_9GAMM</name>
<dbReference type="CDD" id="cd03042">
    <property type="entry name" value="GST_N_Zeta"/>
    <property type="match status" value="1"/>
</dbReference>
<dbReference type="SUPFAM" id="SSF52833">
    <property type="entry name" value="Thioredoxin-like"/>
    <property type="match status" value="1"/>
</dbReference>
<reference evidence="5" key="1">
    <citation type="journal article" date="2019" name="Int. J. Syst. Evol. Microbiol.">
        <title>The Global Catalogue of Microorganisms (GCM) 10K type strain sequencing project: providing services to taxonomists for standard genome sequencing and annotation.</title>
        <authorList>
            <consortium name="The Broad Institute Genomics Platform"/>
            <consortium name="The Broad Institute Genome Sequencing Center for Infectious Disease"/>
            <person name="Wu L."/>
            <person name="Ma J."/>
        </authorList>
    </citation>
    <scope>NUCLEOTIDE SEQUENCE [LARGE SCALE GENOMIC DNA]</scope>
    <source>
        <strain evidence="5">JCM 17728</strain>
    </source>
</reference>
<dbReference type="InterPro" id="IPR040079">
    <property type="entry name" value="Glutathione_S-Trfase"/>
</dbReference>
<comment type="similarity">
    <text evidence="1">Belongs to the GST superfamily. Zeta family.</text>
</comment>
<evidence type="ECO:0000259" key="3">
    <source>
        <dbReference type="PROSITE" id="PS50405"/>
    </source>
</evidence>
<comment type="caution">
    <text evidence="4">The sequence shown here is derived from an EMBL/GenBank/DDBJ whole genome shotgun (WGS) entry which is preliminary data.</text>
</comment>
<organism evidence="4 5">
    <name type="scientific">Kangiella marina</name>
    <dbReference type="NCBI Taxonomy" id="1079178"/>
    <lineage>
        <taxon>Bacteria</taxon>
        <taxon>Pseudomonadati</taxon>
        <taxon>Pseudomonadota</taxon>
        <taxon>Gammaproteobacteria</taxon>
        <taxon>Kangiellales</taxon>
        <taxon>Kangiellaceae</taxon>
        <taxon>Kangiella</taxon>
    </lineage>
</organism>
<dbReference type="GO" id="GO:0016853">
    <property type="term" value="F:isomerase activity"/>
    <property type="evidence" value="ECO:0007669"/>
    <property type="project" value="UniProtKB-KW"/>
</dbReference>
<dbReference type="SFLD" id="SFLDG00358">
    <property type="entry name" value="Main_(cytGST)"/>
    <property type="match status" value="1"/>
</dbReference>
<evidence type="ECO:0000256" key="1">
    <source>
        <dbReference type="ARBA" id="ARBA00010007"/>
    </source>
</evidence>
<dbReference type="InterPro" id="IPR036282">
    <property type="entry name" value="Glutathione-S-Trfase_C_sf"/>
</dbReference>
<sequence length="217" mass="24724">MLKLYSYWRSTAAYRVRAALNIKRLSYSIIPIHLVKDGGEQHNPEYAEKNPQELVPLLDDNGRLLSQSMAICEYINEAFDGPNLLPSEPFLKAKVRSVCQVIACDVHPLDNLRVLQYLKGELKVSDEDKSTWYAHWILKGFAALEATLKEYAEQGPFCFGEELTLADVFLVSQMYNARRFNVDLTDFPRLVAIEQHCLTLDAFKDAQPESQPDAVIQ</sequence>
<dbReference type="PROSITE" id="PS50404">
    <property type="entry name" value="GST_NTER"/>
    <property type="match status" value="1"/>
</dbReference>
<dbReference type="InterPro" id="IPR010987">
    <property type="entry name" value="Glutathione-S-Trfase_C-like"/>
</dbReference>
<dbReference type="InterPro" id="IPR034333">
    <property type="entry name" value="GST_Zeta_N"/>
</dbReference>
<dbReference type="InterPro" id="IPR004045">
    <property type="entry name" value="Glutathione_S-Trfase_N"/>
</dbReference>
<evidence type="ECO:0000313" key="4">
    <source>
        <dbReference type="EMBL" id="GAA4355612.1"/>
    </source>
</evidence>
<keyword evidence="5" id="KW-1185">Reference proteome</keyword>
<proteinExistence type="inferred from homology"/>
<feature type="domain" description="GST C-terminal" evidence="3">
    <location>
        <begin position="88"/>
        <end position="216"/>
    </location>
</feature>